<evidence type="ECO:0008006" key="3">
    <source>
        <dbReference type="Google" id="ProtNLM"/>
    </source>
</evidence>
<proteinExistence type="predicted"/>
<accession>A0A7R9Q5L6</accession>
<feature type="non-terminal residue" evidence="1">
    <location>
        <position position="159"/>
    </location>
</feature>
<dbReference type="EMBL" id="CAJPIZ010012767">
    <property type="protein sequence ID" value="CAG2113878.1"/>
    <property type="molecule type" value="Genomic_DNA"/>
</dbReference>
<dbReference type="PANTHER" id="PTHR21580">
    <property type="entry name" value="SHIPPO-1-RELATED"/>
    <property type="match status" value="1"/>
</dbReference>
<dbReference type="GO" id="GO:0005856">
    <property type="term" value="C:cytoskeleton"/>
    <property type="evidence" value="ECO:0007669"/>
    <property type="project" value="TreeGrafter"/>
</dbReference>
<dbReference type="InterPro" id="IPR010736">
    <property type="entry name" value="SHIPPO-rpt"/>
</dbReference>
<gene>
    <name evidence="1" type="ORF">OSB1V03_LOCUS13845</name>
</gene>
<dbReference type="PANTHER" id="PTHR21580:SF28">
    <property type="entry name" value="BOREALIN N-TERMINAL DOMAIN-CONTAINING PROTEIN-RELATED"/>
    <property type="match status" value="1"/>
</dbReference>
<dbReference type="AlphaFoldDB" id="A0A7R9Q5L6"/>
<evidence type="ECO:0000313" key="2">
    <source>
        <dbReference type="Proteomes" id="UP000759131"/>
    </source>
</evidence>
<sequence>YTFGSKYEKKINAKTPGPGEYDIEGVTRIGKDWTPSAFVGAKFKEPEPFNTPAPTQYSPEKSIYNARGRQAPSYTFGIKIKDASSDVTPAPTAYNVPEPDAYKIQKQPMYTFRPRTQLPADKTRKPGPADYAIEKVWIDKTNAPNVTFGSRPSPYALSF</sequence>
<name>A0A7R9Q5L6_9ACAR</name>
<evidence type="ECO:0000313" key="1">
    <source>
        <dbReference type="EMBL" id="CAD7633448.1"/>
    </source>
</evidence>
<dbReference type="OrthoDB" id="406368at2759"/>
<reference evidence="1" key="1">
    <citation type="submission" date="2020-11" db="EMBL/GenBank/DDBJ databases">
        <authorList>
            <person name="Tran Van P."/>
        </authorList>
    </citation>
    <scope>NUCLEOTIDE SEQUENCE</scope>
</reference>
<dbReference type="Proteomes" id="UP000759131">
    <property type="component" value="Unassembled WGS sequence"/>
</dbReference>
<keyword evidence="2" id="KW-1185">Reference proteome</keyword>
<dbReference type="EMBL" id="OC867342">
    <property type="protein sequence ID" value="CAD7633448.1"/>
    <property type="molecule type" value="Genomic_DNA"/>
</dbReference>
<organism evidence="1">
    <name type="scientific">Medioppia subpectinata</name>
    <dbReference type="NCBI Taxonomy" id="1979941"/>
    <lineage>
        <taxon>Eukaryota</taxon>
        <taxon>Metazoa</taxon>
        <taxon>Ecdysozoa</taxon>
        <taxon>Arthropoda</taxon>
        <taxon>Chelicerata</taxon>
        <taxon>Arachnida</taxon>
        <taxon>Acari</taxon>
        <taxon>Acariformes</taxon>
        <taxon>Sarcoptiformes</taxon>
        <taxon>Oribatida</taxon>
        <taxon>Brachypylina</taxon>
        <taxon>Oppioidea</taxon>
        <taxon>Oppiidae</taxon>
        <taxon>Medioppia</taxon>
    </lineage>
</organism>
<dbReference type="Pfam" id="PF07004">
    <property type="entry name" value="SHIPPO-rpt"/>
    <property type="match status" value="4"/>
</dbReference>
<protein>
    <recommendedName>
        <fullName evidence="3">Neuroproteinsis</fullName>
    </recommendedName>
</protein>
<dbReference type="InterPro" id="IPR051291">
    <property type="entry name" value="CIMAP"/>
</dbReference>